<reference evidence="1" key="1">
    <citation type="submission" date="2021-01" db="EMBL/GenBank/DDBJ databases">
        <authorList>
            <person name="Corre E."/>
            <person name="Pelletier E."/>
            <person name="Niang G."/>
            <person name="Scheremetjew M."/>
            <person name="Finn R."/>
            <person name="Kale V."/>
            <person name="Holt S."/>
            <person name="Cochrane G."/>
            <person name="Meng A."/>
            <person name="Brown T."/>
            <person name="Cohen L."/>
        </authorList>
    </citation>
    <scope>NUCLEOTIDE SEQUENCE</scope>
    <source>
        <strain evidence="1">CCMP3328</strain>
    </source>
</reference>
<dbReference type="InterPro" id="IPR006379">
    <property type="entry name" value="HAD-SF_hydro_IIB"/>
</dbReference>
<dbReference type="InterPro" id="IPR000150">
    <property type="entry name" value="Cof"/>
</dbReference>
<dbReference type="AlphaFoldDB" id="A0A7R9ZS72"/>
<dbReference type="SUPFAM" id="SSF56784">
    <property type="entry name" value="HAD-like"/>
    <property type="match status" value="1"/>
</dbReference>
<proteinExistence type="predicted"/>
<dbReference type="EMBL" id="HBEF01022971">
    <property type="protein sequence ID" value="CAD8342086.1"/>
    <property type="molecule type" value="Transcribed_RNA"/>
</dbReference>
<dbReference type="SFLD" id="SFLDS00003">
    <property type="entry name" value="Haloacid_Dehalogenase"/>
    <property type="match status" value="1"/>
</dbReference>
<name>A0A7R9ZS72_9STRA</name>
<accession>A0A7R9ZS72</accession>
<dbReference type="NCBIfam" id="TIGR01484">
    <property type="entry name" value="HAD-SF-IIB"/>
    <property type="match status" value="1"/>
</dbReference>
<dbReference type="GO" id="GO:0005829">
    <property type="term" value="C:cytosol"/>
    <property type="evidence" value="ECO:0007669"/>
    <property type="project" value="TreeGrafter"/>
</dbReference>
<dbReference type="Gene3D" id="3.40.50.1000">
    <property type="entry name" value="HAD superfamily/HAD-like"/>
    <property type="match status" value="1"/>
</dbReference>
<dbReference type="GO" id="GO:0000287">
    <property type="term" value="F:magnesium ion binding"/>
    <property type="evidence" value="ECO:0007669"/>
    <property type="project" value="TreeGrafter"/>
</dbReference>
<protein>
    <recommendedName>
        <fullName evidence="2">Sucrose phosphatase-like domain-containing protein</fullName>
    </recommendedName>
</protein>
<dbReference type="PANTHER" id="PTHR10000">
    <property type="entry name" value="PHOSPHOSERINE PHOSPHATASE"/>
    <property type="match status" value="1"/>
</dbReference>
<dbReference type="InterPro" id="IPR023214">
    <property type="entry name" value="HAD_sf"/>
</dbReference>
<evidence type="ECO:0008006" key="2">
    <source>
        <dbReference type="Google" id="ProtNLM"/>
    </source>
</evidence>
<dbReference type="GO" id="GO:0016791">
    <property type="term" value="F:phosphatase activity"/>
    <property type="evidence" value="ECO:0007669"/>
    <property type="project" value="TreeGrafter"/>
</dbReference>
<dbReference type="PROSITE" id="PS01229">
    <property type="entry name" value="COF_2"/>
    <property type="match status" value="1"/>
</dbReference>
<dbReference type="InterPro" id="IPR036412">
    <property type="entry name" value="HAD-like_sf"/>
</dbReference>
<dbReference type="PANTHER" id="PTHR10000:SF8">
    <property type="entry name" value="HAD SUPERFAMILY HYDROLASE-LIKE, TYPE 3"/>
    <property type="match status" value="1"/>
</dbReference>
<dbReference type="NCBIfam" id="TIGR00099">
    <property type="entry name" value="Cof-subfamily"/>
    <property type="match status" value="1"/>
</dbReference>
<organism evidence="1">
    <name type="scientific">Craspedostauros australis</name>
    <dbReference type="NCBI Taxonomy" id="1486917"/>
    <lineage>
        <taxon>Eukaryota</taxon>
        <taxon>Sar</taxon>
        <taxon>Stramenopiles</taxon>
        <taxon>Ochrophyta</taxon>
        <taxon>Bacillariophyta</taxon>
        <taxon>Bacillariophyceae</taxon>
        <taxon>Bacillariophycidae</taxon>
        <taxon>Naviculales</taxon>
        <taxon>Naviculaceae</taxon>
        <taxon>Craspedostauros</taxon>
    </lineage>
</organism>
<gene>
    <name evidence="1" type="ORF">CAUS1442_LOCUS14221</name>
</gene>
<evidence type="ECO:0000313" key="1">
    <source>
        <dbReference type="EMBL" id="CAD8342086.1"/>
    </source>
</evidence>
<dbReference type="Pfam" id="PF08282">
    <property type="entry name" value="Hydrolase_3"/>
    <property type="match status" value="1"/>
</dbReference>
<dbReference type="Gene3D" id="3.30.1240.10">
    <property type="match status" value="1"/>
</dbReference>
<dbReference type="SFLD" id="SFLDG01140">
    <property type="entry name" value="C2.B:_Phosphomannomutase_and_P"/>
    <property type="match status" value="1"/>
</dbReference>
<sequence>MVPKPDDTEACKADANGDAAVVAALENDDRTFKAVFLDLDGTLLRSNHKLSDRTVEYLRDLDAKGFFVAIATGRDISTVYEHIIKLNFPSHPTPVICSNGARGLLCNVEKPTNISDDAHVTFDVLFETPVPKHVATEVIQLSKSLGCCCQFYVAQKIYADPSRDQHFEHTEKYQQLTGCETVYVKDDFRAALEIGLPSKMLVLCADPDSILVKFQSHMEATFANPEDRPTLIRGNWFLEVLHPSICKGVGLEKMCKHFHMPLSEVIAFGDGDNDLEFIQMAGRGVVMKNGRDMVKEAGDVVIPYTNDEDGVIQTLKVMEFAGHLRFGAGLGVKQT</sequence>